<dbReference type="Proteomes" id="UP000006727">
    <property type="component" value="Chromosome 4"/>
</dbReference>
<dbReference type="GO" id="GO:0016192">
    <property type="term" value="P:vesicle-mediated transport"/>
    <property type="evidence" value="ECO:0007669"/>
    <property type="project" value="InterPro"/>
</dbReference>
<evidence type="ECO:0000256" key="4">
    <source>
        <dbReference type="ARBA" id="ARBA00022692"/>
    </source>
</evidence>
<dbReference type="InterPro" id="IPR045242">
    <property type="entry name" value="Syntaxin"/>
</dbReference>
<keyword evidence="6 10" id="KW-1133">Transmembrane helix</keyword>
<evidence type="ECO:0000256" key="1">
    <source>
        <dbReference type="ARBA" id="ARBA00004211"/>
    </source>
</evidence>
<proteinExistence type="inferred from homology"/>
<dbReference type="Gene3D" id="1.20.5.110">
    <property type="match status" value="1"/>
</dbReference>
<keyword evidence="9" id="KW-0175">Coiled coil</keyword>
<sequence>MAERWTSRRDLLMSRTLVKTCPCSSKSWKQVNDIKSSMAEIRKKFQKLQDTNDESKNVTKAPTMKALKEKMEQDLDDISKIAQGLKRKLEALDRANVANRKIKGCHEGSSTDRTRITISSTLKKKLKELMIGFQALRQRFQDEHREVVERRVFTVTGQKVDESVIERLIETGDSEQIFQRAIQEQGRGQILDTIAELQERHDAVREIEKKLLELHQIFIDMAVLVESQGELLDSIETQVSKAVEHVAAGTSALQKAKTLQRGTRKCTCVAIFLLLVTAIIVLLAVIQPWKINATK</sequence>
<dbReference type="Gene3D" id="1.20.58.70">
    <property type="match status" value="1"/>
</dbReference>
<feature type="transmembrane region" description="Helical" evidence="10">
    <location>
        <begin position="266"/>
        <end position="286"/>
    </location>
</feature>
<dbReference type="PANTHER" id="PTHR19957:SF307">
    <property type="entry name" value="PROTEIN SSO1-RELATED"/>
    <property type="match status" value="1"/>
</dbReference>
<evidence type="ECO:0000256" key="7">
    <source>
        <dbReference type="ARBA" id="ARBA00023136"/>
    </source>
</evidence>
<protein>
    <recommendedName>
        <fullName evidence="11">t-SNARE coiled-coil homology domain-containing protein</fullName>
    </recommendedName>
</protein>
<gene>
    <name evidence="12" type="primary">LOC112281004</name>
</gene>
<reference evidence="12" key="3">
    <citation type="submission" date="2020-12" db="UniProtKB">
        <authorList>
            <consortium name="EnsemblPlants"/>
        </authorList>
    </citation>
    <scope>IDENTIFICATION</scope>
</reference>
<dbReference type="PROSITE" id="PS00914">
    <property type="entry name" value="SYNTAXIN"/>
    <property type="match status" value="1"/>
</dbReference>
<dbReference type="PANTHER" id="PTHR19957">
    <property type="entry name" value="SYNTAXIN"/>
    <property type="match status" value="1"/>
</dbReference>
<evidence type="ECO:0000256" key="8">
    <source>
        <dbReference type="RuleBase" id="RU003858"/>
    </source>
</evidence>
<dbReference type="Gramene" id="Pp3c4_32180V3.4">
    <property type="protein sequence ID" value="Pp3c4_32180V3.4"/>
    <property type="gene ID" value="Pp3c4_32180"/>
</dbReference>
<keyword evidence="13" id="KW-1185">Reference proteome</keyword>
<name>A0A7I4E0A2_PHYPA</name>
<evidence type="ECO:0000256" key="3">
    <source>
        <dbReference type="ARBA" id="ARBA00022448"/>
    </source>
</evidence>
<evidence type="ECO:0000259" key="11">
    <source>
        <dbReference type="PROSITE" id="PS50192"/>
    </source>
</evidence>
<evidence type="ECO:0000256" key="5">
    <source>
        <dbReference type="ARBA" id="ARBA00022927"/>
    </source>
</evidence>
<dbReference type="GO" id="GO:0016020">
    <property type="term" value="C:membrane"/>
    <property type="evidence" value="ECO:0007669"/>
    <property type="project" value="UniProtKB-SubCell"/>
</dbReference>
<dbReference type="FunFam" id="1.20.58.70:FF:000003">
    <property type="entry name" value="Qa-SNARE, Sso1/Syntaxin1-type, SYP12A-group"/>
    <property type="match status" value="1"/>
</dbReference>
<evidence type="ECO:0000256" key="6">
    <source>
        <dbReference type="ARBA" id="ARBA00022989"/>
    </source>
</evidence>
<dbReference type="EnsemblPlants" id="Pp3c4_32180V3.3">
    <property type="protein sequence ID" value="Pp3c4_32180V3.3"/>
    <property type="gene ID" value="Pp3c4_32180"/>
</dbReference>
<comment type="similarity">
    <text evidence="2 8">Belongs to the syntaxin family.</text>
</comment>
<evidence type="ECO:0000256" key="9">
    <source>
        <dbReference type="SAM" id="Coils"/>
    </source>
</evidence>
<evidence type="ECO:0000256" key="10">
    <source>
        <dbReference type="SAM" id="Phobius"/>
    </source>
</evidence>
<dbReference type="Pfam" id="PF05739">
    <property type="entry name" value="SNARE"/>
    <property type="match status" value="1"/>
</dbReference>
<organism evidence="12 13">
    <name type="scientific">Physcomitrium patens</name>
    <name type="common">Spreading-leaved earth moss</name>
    <name type="synonym">Physcomitrella patens</name>
    <dbReference type="NCBI Taxonomy" id="3218"/>
    <lineage>
        <taxon>Eukaryota</taxon>
        <taxon>Viridiplantae</taxon>
        <taxon>Streptophyta</taxon>
        <taxon>Embryophyta</taxon>
        <taxon>Bryophyta</taxon>
        <taxon>Bryophytina</taxon>
        <taxon>Bryopsida</taxon>
        <taxon>Funariidae</taxon>
        <taxon>Funariales</taxon>
        <taxon>Funariaceae</taxon>
        <taxon>Physcomitrium</taxon>
    </lineage>
</organism>
<dbReference type="PROSITE" id="PS50192">
    <property type="entry name" value="T_SNARE"/>
    <property type="match status" value="1"/>
</dbReference>
<evidence type="ECO:0000313" key="13">
    <source>
        <dbReference type="Proteomes" id="UP000006727"/>
    </source>
</evidence>
<evidence type="ECO:0000313" key="12">
    <source>
        <dbReference type="EnsemblPlants" id="Pp3c4_32180V3.3"/>
    </source>
</evidence>
<dbReference type="Gramene" id="Pp3c4_32180V3.3">
    <property type="protein sequence ID" value="Pp3c4_32180V3.3"/>
    <property type="gene ID" value="Pp3c4_32180"/>
</dbReference>
<keyword evidence="3" id="KW-0813">Transport</keyword>
<dbReference type="SUPFAM" id="SSF47661">
    <property type="entry name" value="t-snare proteins"/>
    <property type="match status" value="1"/>
</dbReference>
<dbReference type="InterPro" id="IPR010989">
    <property type="entry name" value="SNARE"/>
</dbReference>
<dbReference type="GO" id="GO:0005484">
    <property type="term" value="F:SNAP receptor activity"/>
    <property type="evidence" value="ECO:0007669"/>
    <property type="project" value="InterPro"/>
</dbReference>
<dbReference type="CDD" id="cd00179">
    <property type="entry name" value="SynN"/>
    <property type="match status" value="1"/>
</dbReference>
<accession>A0A7I4E0A2</accession>
<evidence type="ECO:0000256" key="2">
    <source>
        <dbReference type="ARBA" id="ARBA00009063"/>
    </source>
</evidence>
<comment type="subcellular location">
    <subcellularLocation>
        <location evidence="1">Membrane</location>
        <topology evidence="1">Single-pass type IV membrane protein</topology>
    </subcellularLocation>
</comment>
<reference evidence="12 13" key="2">
    <citation type="journal article" date="2018" name="Plant J.">
        <title>The Physcomitrella patens chromosome-scale assembly reveals moss genome structure and evolution.</title>
        <authorList>
            <person name="Lang D."/>
            <person name="Ullrich K.K."/>
            <person name="Murat F."/>
            <person name="Fuchs J."/>
            <person name="Jenkins J."/>
            <person name="Haas F.B."/>
            <person name="Piednoel M."/>
            <person name="Gundlach H."/>
            <person name="Van Bel M."/>
            <person name="Meyberg R."/>
            <person name="Vives C."/>
            <person name="Morata J."/>
            <person name="Symeonidi A."/>
            <person name="Hiss M."/>
            <person name="Muchero W."/>
            <person name="Kamisugi Y."/>
            <person name="Saleh O."/>
            <person name="Blanc G."/>
            <person name="Decker E.L."/>
            <person name="van Gessel N."/>
            <person name="Grimwood J."/>
            <person name="Hayes R.D."/>
            <person name="Graham S.W."/>
            <person name="Gunter L.E."/>
            <person name="McDaniel S.F."/>
            <person name="Hoernstein S.N.W."/>
            <person name="Larsson A."/>
            <person name="Li F.W."/>
            <person name="Perroud P.F."/>
            <person name="Phillips J."/>
            <person name="Ranjan P."/>
            <person name="Rokshar D.S."/>
            <person name="Rothfels C.J."/>
            <person name="Schneider L."/>
            <person name="Shu S."/>
            <person name="Stevenson D.W."/>
            <person name="Thummler F."/>
            <person name="Tillich M."/>
            <person name="Villarreal Aguilar J.C."/>
            <person name="Widiez T."/>
            <person name="Wong G.K."/>
            <person name="Wymore A."/>
            <person name="Zhang Y."/>
            <person name="Zimmer A.D."/>
            <person name="Quatrano R.S."/>
            <person name="Mayer K.F.X."/>
            <person name="Goodstein D."/>
            <person name="Casacuberta J.M."/>
            <person name="Vandepoele K."/>
            <person name="Reski R."/>
            <person name="Cuming A.C."/>
            <person name="Tuskan G.A."/>
            <person name="Maumus F."/>
            <person name="Salse J."/>
            <person name="Schmutz J."/>
            <person name="Rensing S.A."/>
        </authorList>
    </citation>
    <scope>NUCLEOTIDE SEQUENCE [LARGE SCALE GENOMIC DNA]</scope>
    <source>
        <strain evidence="12 13">cv. Gransden 2004</strain>
    </source>
</reference>
<dbReference type="EMBL" id="ABEU02000004">
    <property type="status" value="NOT_ANNOTATED_CDS"/>
    <property type="molecule type" value="Genomic_DNA"/>
</dbReference>
<dbReference type="SMART" id="SM00503">
    <property type="entry name" value="SynN"/>
    <property type="match status" value="1"/>
</dbReference>
<dbReference type="InterPro" id="IPR006011">
    <property type="entry name" value="Syntaxin_N"/>
</dbReference>
<dbReference type="GO" id="GO:0006886">
    <property type="term" value="P:intracellular protein transport"/>
    <property type="evidence" value="ECO:0007669"/>
    <property type="project" value="InterPro"/>
</dbReference>
<feature type="domain" description="T-SNARE coiled-coil homology" evidence="11">
    <location>
        <begin position="194"/>
        <end position="256"/>
    </location>
</feature>
<dbReference type="FunFam" id="1.20.5.110:FF:000008">
    <property type="entry name" value="Syntaxin 132"/>
    <property type="match status" value="1"/>
</dbReference>
<dbReference type="Pfam" id="PF00804">
    <property type="entry name" value="Syntaxin"/>
    <property type="match status" value="1"/>
</dbReference>
<reference evidence="12 13" key="1">
    <citation type="journal article" date="2008" name="Science">
        <title>The Physcomitrella genome reveals evolutionary insights into the conquest of land by plants.</title>
        <authorList>
            <person name="Rensing S."/>
            <person name="Lang D."/>
            <person name="Zimmer A."/>
            <person name="Terry A."/>
            <person name="Salamov A."/>
            <person name="Shapiro H."/>
            <person name="Nishiyama T."/>
            <person name="Perroud P.-F."/>
            <person name="Lindquist E."/>
            <person name="Kamisugi Y."/>
            <person name="Tanahashi T."/>
            <person name="Sakakibara K."/>
            <person name="Fujita T."/>
            <person name="Oishi K."/>
            <person name="Shin-I T."/>
            <person name="Kuroki Y."/>
            <person name="Toyoda A."/>
            <person name="Suzuki Y."/>
            <person name="Hashimoto A."/>
            <person name="Yamaguchi K."/>
            <person name="Sugano A."/>
            <person name="Kohara Y."/>
            <person name="Fujiyama A."/>
            <person name="Anterola A."/>
            <person name="Aoki S."/>
            <person name="Ashton N."/>
            <person name="Barbazuk W.B."/>
            <person name="Barker E."/>
            <person name="Bennetzen J."/>
            <person name="Bezanilla M."/>
            <person name="Blankenship R."/>
            <person name="Cho S.H."/>
            <person name="Dutcher S."/>
            <person name="Estelle M."/>
            <person name="Fawcett J.A."/>
            <person name="Gundlach H."/>
            <person name="Hanada K."/>
            <person name="Heyl A."/>
            <person name="Hicks K.A."/>
            <person name="Hugh J."/>
            <person name="Lohr M."/>
            <person name="Mayer K."/>
            <person name="Melkozernov A."/>
            <person name="Murata T."/>
            <person name="Nelson D."/>
            <person name="Pils B."/>
            <person name="Prigge M."/>
            <person name="Reiss B."/>
            <person name="Renner T."/>
            <person name="Rombauts S."/>
            <person name="Rushton P."/>
            <person name="Sanderfoot A."/>
            <person name="Schween G."/>
            <person name="Shiu S.-H."/>
            <person name="Stueber K."/>
            <person name="Theodoulou F.L."/>
            <person name="Tu H."/>
            <person name="Van de Peer Y."/>
            <person name="Verrier P.J."/>
            <person name="Waters E."/>
            <person name="Wood A."/>
            <person name="Yang L."/>
            <person name="Cove D."/>
            <person name="Cuming A."/>
            <person name="Hasebe M."/>
            <person name="Lucas S."/>
            <person name="Mishler D.B."/>
            <person name="Reski R."/>
            <person name="Grigoriev I."/>
            <person name="Quatrano R.S."/>
            <person name="Boore J.L."/>
        </authorList>
    </citation>
    <scope>NUCLEOTIDE SEQUENCE [LARGE SCALE GENOMIC DNA]</scope>
    <source>
        <strain evidence="12 13">cv. Gransden 2004</strain>
    </source>
</reference>
<dbReference type="InterPro" id="IPR000727">
    <property type="entry name" value="T_SNARE_dom"/>
</dbReference>
<keyword evidence="7 10" id="KW-0472">Membrane</keyword>
<dbReference type="AlphaFoldDB" id="A0A7I4E0A2"/>
<dbReference type="EnsemblPlants" id="Pp3c4_32180V3.4">
    <property type="protein sequence ID" value="Pp3c4_32180V3.4"/>
    <property type="gene ID" value="Pp3c4_32180"/>
</dbReference>
<dbReference type="InterPro" id="IPR006012">
    <property type="entry name" value="Syntaxin/epimorphin_CS"/>
</dbReference>
<keyword evidence="5" id="KW-0653">Protein transport</keyword>
<feature type="coiled-coil region" evidence="9">
    <location>
        <begin position="31"/>
        <end position="95"/>
    </location>
</feature>
<keyword evidence="4 10" id="KW-0812">Transmembrane</keyword>
<dbReference type="SMART" id="SM00397">
    <property type="entry name" value="t_SNARE"/>
    <property type="match status" value="1"/>
</dbReference>
<dbReference type="CDD" id="cd15848">
    <property type="entry name" value="SNARE_syntaxin1-like"/>
    <property type="match status" value="1"/>
</dbReference>